<feature type="compositionally biased region" description="Low complexity" evidence="1">
    <location>
        <begin position="353"/>
        <end position="363"/>
    </location>
</feature>
<feature type="region of interest" description="Disordered" evidence="1">
    <location>
        <begin position="308"/>
        <end position="679"/>
    </location>
</feature>
<protein>
    <submittedName>
        <fullName evidence="2">Uncharacterized protein</fullName>
    </submittedName>
</protein>
<feature type="compositionally biased region" description="Pro residues" evidence="1">
    <location>
        <begin position="49"/>
        <end position="74"/>
    </location>
</feature>
<dbReference type="EMBL" id="ML977584">
    <property type="protein sequence ID" value="KAF2001230.1"/>
    <property type="molecule type" value="Genomic_DNA"/>
</dbReference>
<feature type="compositionally biased region" description="Basic and acidic residues" evidence="1">
    <location>
        <begin position="427"/>
        <end position="451"/>
    </location>
</feature>
<feature type="compositionally biased region" description="Polar residues" evidence="1">
    <location>
        <begin position="15"/>
        <end position="24"/>
    </location>
</feature>
<feature type="compositionally biased region" description="Polar residues" evidence="1">
    <location>
        <begin position="230"/>
        <end position="249"/>
    </location>
</feature>
<organism evidence="2 3">
    <name type="scientific">Amniculicola lignicola CBS 123094</name>
    <dbReference type="NCBI Taxonomy" id="1392246"/>
    <lineage>
        <taxon>Eukaryota</taxon>
        <taxon>Fungi</taxon>
        <taxon>Dikarya</taxon>
        <taxon>Ascomycota</taxon>
        <taxon>Pezizomycotina</taxon>
        <taxon>Dothideomycetes</taxon>
        <taxon>Pleosporomycetidae</taxon>
        <taxon>Pleosporales</taxon>
        <taxon>Amniculicolaceae</taxon>
        <taxon>Amniculicola</taxon>
    </lineage>
</organism>
<evidence type="ECO:0000313" key="2">
    <source>
        <dbReference type="EMBL" id="KAF2001230.1"/>
    </source>
</evidence>
<feature type="compositionally biased region" description="Basic and acidic residues" evidence="1">
    <location>
        <begin position="470"/>
        <end position="484"/>
    </location>
</feature>
<dbReference type="OrthoDB" id="3771671at2759"/>
<feature type="compositionally biased region" description="Low complexity" evidence="1">
    <location>
        <begin position="404"/>
        <end position="421"/>
    </location>
</feature>
<sequence length="679" mass="74571">MHQSSRPGQMRSPFKQVNASSSSLEGMERPVRSFIKVVPPNPNSTYNKPLPPTPSPPRRSSPPVPVPSSSPPTTPGRAYSVASWKAPADWFNNSREGKPPLPASAIPASRTYSPLLPDPSPDLEKYMEFHTALEQTAQQSRLMPIYEKANPDLGPPRSPPRSPLPRLPASKARKGSPDMPGRQQPTGRPSPAVISGTSPSRVPRTASPSESGSSQRSQRASKEKAFASLGISSPTKQAEILQNQPSPSDSLGDHNRQYIAGKKYRAVNKGSPFAEENWEDPDMDEKTRQLSFSQDYHDMLADQYQEMSVRPRLPEVPEPRTHSEDNSQQFATNVELRHPSHHHQLVPRPLTWRKSSSNSSPRSASRDRNEEAAPTTPEPPSSPKKEARSKKIRSWVPHRLSVGPKPSSRSQQPPSTQTDQTKAVETVGKRYSDAPEVPTKIEKPPTEDLRFSRFFPPSKPLRRLGRKSAKKSDVNVEKGKEPMRDQTPMQIIRLPGGLAVVRSPPRSDSASSVDPSSNPHRGSGETAQSQQQQQQSTDPPPPSTSPTSPQSKHLSTPPTPRPFAHLSSPRNSDSPSHRLSTSPPPKSSKPSWRHSRPRSDTDEEWNKPGFLEKAKEARRRREQENRQTKLKRSIRVLGPTDPDVVASYVREEGDGEGQGGGGGGGGVGRLPGYLVTGTG</sequence>
<feature type="compositionally biased region" description="Basic and acidic residues" evidence="1">
    <location>
        <begin position="597"/>
        <end position="627"/>
    </location>
</feature>
<keyword evidence="3" id="KW-1185">Reference proteome</keyword>
<name>A0A6A5WH49_9PLEO</name>
<feature type="compositionally biased region" description="Low complexity" evidence="1">
    <location>
        <begin position="528"/>
        <end position="537"/>
    </location>
</feature>
<evidence type="ECO:0000313" key="3">
    <source>
        <dbReference type="Proteomes" id="UP000799779"/>
    </source>
</evidence>
<feature type="compositionally biased region" description="Pro residues" evidence="1">
    <location>
        <begin position="153"/>
        <end position="166"/>
    </location>
</feature>
<feature type="compositionally biased region" description="Basic residues" evidence="1">
    <location>
        <begin position="460"/>
        <end position="469"/>
    </location>
</feature>
<proteinExistence type="predicted"/>
<dbReference type="AlphaFoldDB" id="A0A6A5WH49"/>
<gene>
    <name evidence="2" type="ORF">P154DRAFT_596858</name>
</gene>
<feature type="region of interest" description="Disordered" evidence="1">
    <location>
        <begin position="1"/>
        <end position="256"/>
    </location>
</feature>
<feature type="compositionally biased region" description="Basic and acidic residues" evidence="1">
    <location>
        <begin position="312"/>
        <end position="325"/>
    </location>
</feature>
<accession>A0A6A5WH49</accession>
<feature type="compositionally biased region" description="Low complexity" evidence="1">
    <location>
        <begin position="500"/>
        <end position="517"/>
    </location>
</feature>
<feature type="compositionally biased region" description="Gly residues" evidence="1">
    <location>
        <begin position="656"/>
        <end position="669"/>
    </location>
</feature>
<reference evidence="2" key="1">
    <citation type="journal article" date="2020" name="Stud. Mycol.">
        <title>101 Dothideomycetes genomes: a test case for predicting lifestyles and emergence of pathogens.</title>
        <authorList>
            <person name="Haridas S."/>
            <person name="Albert R."/>
            <person name="Binder M."/>
            <person name="Bloem J."/>
            <person name="Labutti K."/>
            <person name="Salamov A."/>
            <person name="Andreopoulos B."/>
            <person name="Baker S."/>
            <person name="Barry K."/>
            <person name="Bills G."/>
            <person name="Bluhm B."/>
            <person name="Cannon C."/>
            <person name="Castanera R."/>
            <person name="Culley D."/>
            <person name="Daum C."/>
            <person name="Ezra D."/>
            <person name="Gonzalez J."/>
            <person name="Henrissat B."/>
            <person name="Kuo A."/>
            <person name="Liang C."/>
            <person name="Lipzen A."/>
            <person name="Lutzoni F."/>
            <person name="Magnuson J."/>
            <person name="Mondo S."/>
            <person name="Nolan M."/>
            <person name="Ohm R."/>
            <person name="Pangilinan J."/>
            <person name="Park H.-J."/>
            <person name="Ramirez L."/>
            <person name="Alfaro M."/>
            <person name="Sun H."/>
            <person name="Tritt A."/>
            <person name="Yoshinaga Y."/>
            <person name="Zwiers L.-H."/>
            <person name="Turgeon B."/>
            <person name="Goodwin S."/>
            <person name="Spatafora J."/>
            <person name="Crous P."/>
            <person name="Grigoriev I."/>
        </authorList>
    </citation>
    <scope>NUCLEOTIDE SEQUENCE</scope>
    <source>
        <strain evidence="2">CBS 123094</strain>
    </source>
</reference>
<feature type="compositionally biased region" description="Low complexity" evidence="1">
    <location>
        <begin position="206"/>
        <end position="218"/>
    </location>
</feature>
<dbReference type="Proteomes" id="UP000799779">
    <property type="component" value="Unassembled WGS sequence"/>
</dbReference>
<evidence type="ECO:0000256" key="1">
    <source>
        <dbReference type="SAM" id="MobiDB-lite"/>
    </source>
</evidence>